<proteinExistence type="predicted"/>
<dbReference type="InterPro" id="IPR029052">
    <property type="entry name" value="Metallo-depent_PP-like"/>
</dbReference>
<organism evidence="2 3">
    <name type="scientific">Roseibium aggregatum</name>
    <dbReference type="NCBI Taxonomy" id="187304"/>
    <lineage>
        <taxon>Bacteria</taxon>
        <taxon>Pseudomonadati</taxon>
        <taxon>Pseudomonadota</taxon>
        <taxon>Alphaproteobacteria</taxon>
        <taxon>Hyphomicrobiales</taxon>
        <taxon>Stappiaceae</taxon>
        <taxon>Roseibium</taxon>
    </lineage>
</organism>
<dbReference type="EMBL" id="CXST01000001">
    <property type="protein sequence ID" value="CTQ43756.1"/>
    <property type="molecule type" value="Genomic_DNA"/>
</dbReference>
<keyword evidence="3" id="KW-1185">Reference proteome</keyword>
<dbReference type="Pfam" id="PF00149">
    <property type="entry name" value="Metallophos"/>
    <property type="match status" value="1"/>
</dbReference>
<gene>
    <name evidence="2" type="ORF">LAL4801_02198</name>
</gene>
<dbReference type="AlphaFoldDB" id="A0A0M6Y0W5"/>
<name>A0A0M6Y0W5_9HYPH</name>
<reference evidence="3" key="1">
    <citation type="submission" date="2015-07" db="EMBL/GenBank/DDBJ databases">
        <authorList>
            <person name="Rodrigo-Torres Lidia"/>
            <person name="Arahal R.David."/>
        </authorList>
    </citation>
    <scope>NUCLEOTIDE SEQUENCE [LARGE SCALE GENOMIC DNA]</scope>
    <source>
        <strain evidence="3">CECT 4801</strain>
    </source>
</reference>
<sequence>MSEALAALIEKLAPDAGDRVVFLGDLVDKGPDAAGVVRMVRQMKDEAAFETVLIEGNHEDLHARYRVNLAVRPTVAAEQEAGNGELASLNAQLAPEDVAFLESAVPFFRLDAHDILAVHGGIPGDMLAFPTSLDEALELKGKDRRSFRKILRTRFVSADTGAFLVQGHETAGDPFWADSYDGRFGHVIFGHNPFMQGPAMFPFATGIDTGAVHGGALTALVVDGNGRRTFVSVPC</sequence>
<dbReference type="PANTHER" id="PTHR42850:SF4">
    <property type="entry name" value="ZINC-DEPENDENT ENDOPOLYPHOSPHATASE"/>
    <property type="match status" value="1"/>
</dbReference>
<dbReference type="Gene3D" id="3.60.21.10">
    <property type="match status" value="1"/>
</dbReference>
<dbReference type="GO" id="GO:0005737">
    <property type="term" value="C:cytoplasm"/>
    <property type="evidence" value="ECO:0007669"/>
    <property type="project" value="TreeGrafter"/>
</dbReference>
<protein>
    <submittedName>
        <fullName evidence="2">Diadenosine tetraphosphatase</fullName>
    </submittedName>
</protein>
<dbReference type="InterPro" id="IPR050126">
    <property type="entry name" value="Ap4A_hydrolase"/>
</dbReference>
<evidence type="ECO:0000313" key="2">
    <source>
        <dbReference type="EMBL" id="CTQ43756.1"/>
    </source>
</evidence>
<dbReference type="GO" id="GO:0016791">
    <property type="term" value="F:phosphatase activity"/>
    <property type="evidence" value="ECO:0007669"/>
    <property type="project" value="TreeGrafter"/>
</dbReference>
<feature type="domain" description="Calcineurin-like phosphoesterase" evidence="1">
    <location>
        <begin position="3"/>
        <end position="191"/>
    </location>
</feature>
<dbReference type="PANTHER" id="PTHR42850">
    <property type="entry name" value="METALLOPHOSPHOESTERASE"/>
    <property type="match status" value="1"/>
</dbReference>
<evidence type="ECO:0000259" key="1">
    <source>
        <dbReference type="Pfam" id="PF00149"/>
    </source>
</evidence>
<dbReference type="InterPro" id="IPR004843">
    <property type="entry name" value="Calcineurin-like_PHP"/>
</dbReference>
<dbReference type="SUPFAM" id="SSF56300">
    <property type="entry name" value="Metallo-dependent phosphatases"/>
    <property type="match status" value="1"/>
</dbReference>
<evidence type="ECO:0000313" key="3">
    <source>
        <dbReference type="Proteomes" id="UP000048926"/>
    </source>
</evidence>
<accession>A0A0M6Y0W5</accession>
<dbReference type="Proteomes" id="UP000048926">
    <property type="component" value="Unassembled WGS sequence"/>
</dbReference>